<sequence>MDMQGTYRNATNMTQEATLLVASAGTSNNPFTCSVSPWGRQPSNWVSTTLISTNYNALNLFQVVYVYIENFKQLINNKMQISAFYDLERFARRREI</sequence>
<dbReference type="Proteomes" id="UP000095283">
    <property type="component" value="Unplaced"/>
</dbReference>
<accession>A0A1I7XMV2</accession>
<reference evidence="2" key="1">
    <citation type="submission" date="2016-11" db="UniProtKB">
        <authorList>
            <consortium name="WormBaseParasite"/>
        </authorList>
    </citation>
    <scope>IDENTIFICATION</scope>
</reference>
<keyword evidence="1" id="KW-1185">Reference proteome</keyword>
<dbReference type="AlphaFoldDB" id="A0A1I7XMV2"/>
<organism evidence="1 2">
    <name type="scientific">Heterorhabditis bacteriophora</name>
    <name type="common">Entomopathogenic nematode worm</name>
    <dbReference type="NCBI Taxonomy" id="37862"/>
    <lineage>
        <taxon>Eukaryota</taxon>
        <taxon>Metazoa</taxon>
        <taxon>Ecdysozoa</taxon>
        <taxon>Nematoda</taxon>
        <taxon>Chromadorea</taxon>
        <taxon>Rhabditida</taxon>
        <taxon>Rhabditina</taxon>
        <taxon>Rhabditomorpha</taxon>
        <taxon>Strongyloidea</taxon>
        <taxon>Heterorhabditidae</taxon>
        <taxon>Heterorhabditis</taxon>
    </lineage>
</organism>
<dbReference type="WBParaSite" id="Hba_19062">
    <property type="protein sequence ID" value="Hba_19062"/>
    <property type="gene ID" value="Hba_19062"/>
</dbReference>
<name>A0A1I7XMV2_HETBA</name>
<evidence type="ECO:0000313" key="1">
    <source>
        <dbReference type="Proteomes" id="UP000095283"/>
    </source>
</evidence>
<protein>
    <submittedName>
        <fullName evidence="2">Ig-like domain-containing protein</fullName>
    </submittedName>
</protein>
<evidence type="ECO:0000313" key="2">
    <source>
        <dbReference type="WBParaSite" id="Hba_19062"/>
    </source>
</evidence>
<proteinExistence type="predicted"/>